<dbReference type="Proteomes" id="UP001642900">
    <property type="component" value="Unassembled WGS sequence"/>
</dbReference>
<sequence>MQEFIDSACMIKILPSLHRRPSGLQRGGKVRKSIFCGSSTTLKWRTIPAGTITARLDLAIASQFALQWGFTRLDSQTARPVCEKSAFGQRWGQKSWRSAQKNDCNKFRYAGFIIPLRQLRK</sequence>
<dbReference type="EMBL" id="JAAKZF010000176">
    <property type="protein sequence ID" value="NGO56060.1"/>
    <property type="molecule type" value="Genomic_DNA"/>
</dbReference>
<proteinExistence type="predicted"/>
<dbReference type="AlphaFoldDB" id="A0A6G4WPM2"/>
<protein>
    <submittedName>
        <fullName evidence="1">Uncharacterized protein</fullName>
    </submittedName>
</protein>
<keyword evidence="2" id="KW-1185">Reference proteome</keyword>
<organism evidence="1 2">
    <name type="scientific">Allomesorhizobium camelthorni</name>
    <dbReference type="NCBI Taxonomy" id="475069"/>
    <lineage>
        <taxon>Bacteria</taxon>
        <taxon>Pseudomonadati</taxon>
        <taxon>Pseudomonadota</taxon>
        <taxon>Alphaproteobacteria</taxon>
        <taxon>Hyphomicrobiales</taxon>
        <taxon>Phyllobacteriaceae</taxon>
        <taxon>Allomesorhizobium</taxon>
    </lineage>
</organism>
<name>A0A6G4WPM2_9HYPH</name>
<dbReference type="RefSeq" id="WP_165034389.1">
    <property type="nucleotide sequence ID" value="NZ_JAAKZF010000176.1"/>
</dbReference>
<reference evidence="1 2" key="1">
    <citation type="submission" date="2020-02" db="EMBL/GenBank/DDBJ databases">
        <title>Genome sequence of strain CCNWXJ40-4.</title>
        <authorList>
            <person name="Gao J."/>
            <person name="Sun J."/>
        </authorList>
    </citation>
    <scope>NUCLEOTIDE SEQUENCE [LARGE SCALE GENOMIC DNA]</scope>
    <source>
        <strain evidence="1 2">CCNWXJ 40-4</strain>
    </source>
</reference>
<evidence type="ECO:0000313" key="2">
    <source>
        <dbReference type="Proteomes" id="UP001642900"/>
    </source>
</evidence>
<accession>A0A6G4WPM2</accession>
<comment type="caution">
    <text evidence="1">The sequence shown here is derived from an EMBL/GenBank/DDBJ whole genome shotgun (WGS) entry which is preliminary data.</text>
</comment>
<gene>
    <name evidence="1" type="ORF">G6N73_34650</name>
</gene>
<evidence type="ECO:0000313" key="1">
    <source>
        <dbReference type="EMBL" id="NGO56060.1"/>
    </source>
</evidence>